<sequence>MLTLTDFLFEKFPETSPRDFYRDLFPSGFLERKGEYETGKYCAIAIQITKTKAKRYSVTDDLTVIDDLTACDDFCVLSPISYAGKSQKQSNARFMYALTIDLDDIRYDENGYPIGLQDLWYKMTDILKTSAAPYFSLPVPTYIVSSGHGLHLYYMFTKPIPLYKNVIEQLSKLRHELIRKIWNDDVTELWNNRQYESVTQSFRMVGTITKTGTRVRAFNTGGKVTLDYLNSFVAPEHRVTTFTYESTLSLEEAKEKYPDWYTKRIVEKRPRGTWTCKRDLYDWWKRRLSDVQEGHRYFAIMSLAIYARKSGISRDELEHDAYALIDFMEEKTSRENNHFTRADVTKALEAYNAEYQTFPRKDIEKLTGITIPPNKRNYRKQKEHMKYLNGLRKMRRDVLGEDEYKNNRRPFNSGIKKNIVQRWRADNPDGRKIDCERETGLSRPTVLKWWDVQ</sequence>
<dbReference type="AlphaFoldDB" id="A0A1Y2SUF5"/>
<proteinExistence type="predicted"/>
<dbReference type="Proteomes" id="UP000243540">
    <property type="component" value="Unassembled WGS sequence"/>
</dbReference>
<evidence type="ECO:0000313" key="1">
    <source>
        <dbReference type="EMBL" id="OTA27947.1"/>
    </source>
</evidence>
<dbReference type="EMBL" id="NEKC01000027">
    <property type="protein sequence ID" value="OTA27947.1"/>
    <property type="molecule type" value="Genomic_DNA"/>
</dbReference>
<protein>
    <recommendedName>
        <fullName evidence="3">Replication protein</fullName>
    </recommendedName>
</protein>
<evidence type="ECO:0000313" key="2">
    <source>
        <dbReference type="Proteomes" id="UP000243540"/>
    </source>
</evidence>
<organism evidence="1 2">
    <name type="scientific">Alloscardovia macacae</name>
    <dbReference type="NCBI Taxonomy" id="1160091"/>
    <lineage>
        <taxon>Bacteria</taxon>
        <taxon>Bacillati</taxon>
        <taxon>Actinomycetota</taxon>
        <taxon>Actinomycetes</taxon>
        <taxon>Bifidobacteriales</taxon>
        <taxon>Bifidobacteriaceae</taxon>
        <taxon>Alloscardovia</taxon>
    </lineage>
</organism>
<comment type="caution">
    <text evidence="1">The sequence shown here is derived from an EMBL/GenBank/DDBJ whole genome shotgun (WGS) entry which is preliminary data.</text>
</comment>
<dbReference type="OrthoDB" id="3243252at2"/>
<accession>A0A1Y2SUF5</accession>
<reference evidence="1 2" key="1">
    <citation type="submission" date="2017-04" db="EMBL/GenBank/DDBJ databases">
        <title>Draft genome sequences of Alloscardovia macacae UMA81211 and UMA81212 isolated from the feces of a rhesus macaque (Macaca mulatta).</title>
        <authorList>
            <person name="Albert K."/>
            <person name="Sela D.A."/>
        </authorList>
    </citation>
    <scope>NUCLEOTIDE SEQUENCE [LARGE SCALE GENOMIC DNA]</scope>
    <source>
        <strain evidence="1 2">UMA81212</strain>
    </source>
</reference>
<dbReference type="RefSeq" id="WP_086107229.1">
    <property type="nucleotide sequence ID" value="NZ_NEKB01000028.1"/>
</dbReference>
<gene>
    <name evidence="1" type="ORF">B9T39_07685</name>
</gene>
<name>A0A1Y2SUF5_9BIFI</name>
<evidence type="ECO:0008006" key="3">
    <source>
        <dbReference type="Google" id="ProtNLM"/>
    </source>
</evidence>